<accession>A0ABM8HE06</accession>
<reference evidence="3" key="2">
    <citation type="submission" date="2023-02" db="EMBL/GenBank/DDBJ databases">
        <authorList>
            <person name="Sun Q."/>
            <person name="Mori K."/>
        </authorList>
    </citation>
    <scope>NUCLEOTIDE SEQUENCE</scope>
    <source>
        <strain evidence="3">NBRC 110608</strain>
    </source>
</reference>
<sequence>MSPHLIRSIVALLASVGTAAAAAPALADTTGASAPAQISWSACEGEVAPGQQCSTITVPLDHARPDAGTVRLQAARIPAGDPDQRIGSLFINPGGPGAPAVAQIPGIASLLPQEVRDRFDLVTFDPRGTGSSTRVDCSPAEGSRSSRRPARPCRAPAARSSSS</sequence>
<dbReference type="RefSeq" id="WP_289231339.1">
    <property type="nucleotide sequence ID" value="NZ_AP027735.1"/>
</dbReference>
<gene>
    <name evidence="3" type="ORF">GCM10025872_28730</name>
</gene>
<dbReference type="EMBL" id="AP027735">
    <property type="protein sequence ID" value="BDZ59216.1"/>
    <property type="molecule type" value="Genomic_DNA"/>
</dbReference>
<evidence type="ECO:0000313" key="3">
    <source>
        <dbReference type="EMBL" id="BDZ59216.1"/>
    </source>
</evidence>
<feature type="compositionally biased region" description="Low complexity" evidence="1">
    <location>
        <begin position="152"/>
        <end position="163"/>
    </location>
</feature>
<feature type="signal peptide" evidence="2">
    <location>
        <begin position="1"/>
        <end position="27"/>
    </location>
</feature>
<name>A0ABM8HE06_9MICO</name>
<reference evidence="3" key="1">
    <citation type="journal article" date="2014" name="Int. J. Syst. Evol. Microbiol.">
        <title>Complete genome of a new Firmicutes species belonging to the dominant human colonic microbiota ('Ruminococcus bicirculans') reveals two chromosomes and a selective capacity to utilize plant glucans.</title>
        <authorList>
            <consortium name="NISC Comparative Sequencing Program"/>
            <person name="Wegmann U."/>
            <person name="Louis P."/>
            <person name="Goesmann A."/>
            <person name="Henrissat B."/>
            <person name="Duncan S.H."/>
            <person name="Flint H.J."/>
        </authorList>
    </citation>
    <scope>NUCLEOTIDE SEQUENCE</scope>
    <source>
        <strain evidence="3">NBRC 110608</strain>
    </source>
</reference>
<evidence type="ECO:0000256" key="1">
    <source>
        <dbReference type="SAM" id="MobiDB-lite"/>
    </source>
</evidence>
<proteinExistence type="predicted"/>
<organism evidence="3">
    <name type="scientific">Barrientosiimonas endolithica</name>
    <dbReference type="NCBI Taxonomy" id="1535208"/>
    <lineage>
        <taxon>Bacteria</taxon>
        <taxon>Bacillati</taxon>
        <taxon>Actinomycetota</taxon>
        <taxon>Actinomycetes</taxon>
        <taxon>Micrococcales</taxon>
        <taxon>Dermacoccaceae</taxon>
        <taxon>Barrientosiimonas</taxon>
    </lineage>
</organism>
<feature type="chain" id="PRO_5045311232" description="AB hydrolase-1 domain-containing protein" evidence="2">
    <location>
        <begin position="28"/>
        <end position="163"/>
    </location>
</feature>
<evidence type="ECO:0008006" key="4">
    <source>
        <dbReference type="Google" id="ProtNLM"/>
    </source>
</evidence>
<protein>
    <recommendedName>
        <fullName evidence="4">AB hydrolase-1 domain-containing protein</fullName>
    </recommendedName>
</protein>
<feature type="region of interest" description="Disordered" evidence="1">
    <location>
        <begin position="123"/>
        <end position="163"/>
    </location>
</feature>
<evidence type="ECO:0000256" key="2">
    <source>
        <dbReference type="SAM" id="SignalP"/>
    </source>
</evidence>
<dbReference type="SUPFAM" id="SSF53474">
    <property type="entry name" value="alpha/beta-Hydrolases"/>
    <property type="match status" value="1"/>
</dbReference>
<dbReference type="InterPro" id="IPR029058">
    <property type="entry name" value="AB_hydrolase_fold"/>
</dbReference>
<keyword evidence="2" id="KW-0732">Signal</keyword>